<dbReference type="InterPro" id="IPR009057">
    <property type="entry name" value="Homeodomain-like_sf"/>
</dbReference>
<dbReference type="Pfam" id="PF00440">
    <property type="entry name" value="TetR_N"/>
    <property type="match status" value="1"/>
</dbReference>
<dbReference type="InterPro" id="IPR041347">
    <property type="entry name" value="MftR_C"/>
</dbReference>
<sequence>MPRDAVRDSGTRSRGRPSVIDADRIAETAIALWRERGFRTTGWKDIAEATGVSVRTLIRHFGSRAEIPWTGVEAAAARLEASLETVTSDIPTGEALRRAIVSSVTHSEQIYRAAPGWLEVVASEPELMVVAPRAYAPWAGAIARFIALRNPSAPAAISHALAAAYQAAAFAALADWASAGAVGAPDLAVDRTLRWLDVHGSVTDDGSTPRIQEEPE</sequence>
<dbReference type="InterPro" id="IPR001647">
    <property type="entry name" value="HTH_TetR"/>
</dbReference>
<reference evidence="6 7" key="1">
    <citation type="submission" date="2019-08" db="EMBL/GenBank/DDBJ databases">
        <authorList>
            <person name="Dong K."/>
        </authorList>
    </citation>
    <scope>NUCLEOTIDE SEQUENCE [LARGE SCALE GENOMIC DNA]</scope>
    <source>
        <strain evidence="6 7">K-1</strain>
    </source>
</reference>
<keyword evidence="2 4" id="KW-0238">DNA-binding</keyword>
<dbReference type="PANTHER" id="PTHR30055:SF234">
    <property type="entry name" value="HTH-TYPE TRANSCRIPTIONAL REGULATOR BETI"/>
    <property type="match status" value="1"/>
</dbReference>
<dbReference type="InterPro" id="IPR050109">
    <property type="entry name" value="HTH-type_TetR-like_transc_reg"/>
</dbReference>
<dbReference type="GO" id="GO:0003700">
    <property type="term" value="F:DNA-binding transcription factor activity"/>
    <property type="evidence" value="ECO:0007669"/>
    <property type="project" value="TreeGrafter"/>
</dbReference>
<keyword evidence="3" id="KW-0804">Transcription</keyword>
<dbReference type="Gene3D" id="1.10.357.10">
    <property type="entry name" value="Tetracycline Repressor, domain 2"/>
    <property type="match status" value="1"/>
</dbReference>
<evidence type="ECO:0000256" key="3">
    <source>
        <dbReference type="ARBA" id="ARBA00023163"/>
    </source>
</evidence>
<keyword evidence="7" id="KW-1185">Reference proteome</keyword>
<name>A0A5C8I615_9MICO</name>
<evidence type="ECO:0000313" key="6">
    <source>
        <dbReference type="EMBL" id="TXK14432.1"/>
    </source>
</evidence>
<keyword evidence="1" id="KW-0805">Transcription regulation</keyword>
<organism evidence="6 7">
    <name type="scientific">Microbacterium saccharophilum</name>
    <dbReference type="NCBI Taxonomy" id="1213358"/>
    <lineage>
        <taxon>Bacteria</taxon>
        <taxon>Bacillati</taxon>
        <taxon>Actinomycetota</taxon>
        <taxon>Actinomycetes</taxon>
        <taxon>Micrococcales</taxon>
        <taxon>Microbacteriaceae</taxon>
        <taxon>Microbacterium</taxon>
    </lineage>
</organism>
<feature type="DNA-binding region" description="H-T-H motif" evidence="4">
    <location>
        <begin position="42"/>
        <end position="61"/>
    </location>
</feature>
<dbReference type="Gene3D" id="1.10.10.60">
    <property type="entry name" value="Homeodomain-like"/>
    <property type="match status" value="1"/>
</dbReference>
<dbReference type="SUPFAM" id="SSF46689">
    <property type="entry name" value="Homeodomain-like"/>
    <property type="match status" value="1"/>
</dbReference>
<feature type="domain" description="HTH tetR-type" evidence="5">
    <location>
        <begin position="19"/>
        <end position="79"/>
    </location>
</feature>
<protein>
    <submittedName>
        <fullName evidence="6">TetR family transcriptional regulator</fullName>
    </submittedName>
</protein>
<evidence type="ECO:0000256" key="4">
    <source>
        <dbReference type="PROSITE-ProRule" id="PRU00335"/>
    </source>
</evidence>
<dbReference type="Proteomes" id="UP000321949">
    <property type="component" value="Unassembled WGS sequence"/>
</dbReference>
<dbReference type="Pfam" id="PF17754">
    <property type="entry name" value="TetR_C_14"/>
    <property type="match status" value="1"/>
</dbReference>
<proteinExistence type="predicted"/>
<dbReference type="GO" id="GO:0000976">
    <property type="term" value="F:transcription cis-regulatory region binding"/>
    <property type="evidence" value="ECO:0007669"/>
    <property type="project" value="TreeGrafter"/>
</dbReference>
<dbReference type="OrthoDB" id="3192968at2"/>
<evidence type="ECO:0000256" key="1">
    <source>
        <dbReference type="ARBA" id="ARBA00023015"/>
    </source>
</evidence>
<dbReference type="PROSITE" id="PS50977">
    <property type="entry name" value="HTH_TETR_2"/>
    <property type="match status" value="1"/>
</dbReference>
<dbReference type="EMBL" id="VRSX01000002">
    <property type="protein sequence ID" value="TXK14432.1"/>
    <property type="molecule type" value="Genomic_DNA"/>
</dbReference>
<evidence type="ECO:0000313" key="7">
    <source>
        <dbReference type="Proteomes" id="UP000321949"/>
    </source>
</evidence>
<evidence type="ECO:0000256" key="2">
    <source>
        <dbReference type="ARBA" id="ARBA00023125"/>
    </source>
</evidence>
<comment type="caution">
    <text evidence="6">The sequence shown here is derived from an EMBL/GenBank/DDBJ whole genome shotgun (WGS) entry which is preliminary data.</text>
</comment>
<evidence type="ECO:0000259" key="5">
    <source>
        <dbReference type="PROSITE" id="PS50977"/>
    </source>
</evidence>
<accession>A0A5C8I615</accession>
<dbReference type="PANTHER" id="PTHR30055">
    <property type="entry name" value="HTH-TYPE TRANSCRIPTIONAL REGULATOR RUTR"/>
    <property type="match status" value="1"/>
</dbReference>
<dbReference type="AlphaFoldDB" id="A0A5C8I615"/>
<gene>
    <name evidence="6" type="ORF">FVP74_07110</name>
</gene>